<name>A0A7N2R5Y8_QUELO</name>
<evidence type="ECO:0000313" key="5">
    <source>
        <dbReference type="Proteomes" id="UP000594261"/>
    </source>
</evidence>
<dbReference type="EMBL" id="LRBV02000006">
    <property type="status" value="NOT_ANNOTATED_CDS"/>
    <property type="molecule type" value="Genomic_DNA"/>
</dbReference>
<dbReference type="Gramene" id="QL06p002849:mrna">
    <property type="protein sequence ID" value="QL06p002849:mrna"/>
    <property type="gene ID" value="QL06p002849"/>
</dbReference>
<keyword evidence="5" id="KW-1185">Reference proteome</keyword>
<keyword evidence="1" id="KW-0801">TPQ</keyword>
<dbReference type="InterPro" id="IPR015800">
    <property type="entry name" value="Cu_amine_oxidase_N2"/>
</dbReference>
<dbReference type="GO" id="GO:0005507">
    <property type="term" value="F:copper ion binding"/>
    <property type="evidence" value="ECO:0007669"/>
    <property type="project" value="InterPro"/>
</dbReference>
<sequence>MVSSSTFTVLFSLLFPLEIKQVTKIIKGARAGSLANLTFQYVGFDEPSKSTILSWLSNPTKEPPPRQAFVIARAYEKSYEFVVSLSHGSIISQHIYNGTGFPLLNLEEQSAANDLAFKYPPFIKSIKKRGLDIKDVVPAVFTVGCEVVPIPKAEGTEHRGSKMRPPFAAETKPITVVQPHGPSFKINGHTIRRHSLASHKECNFKGSVDLK</sequence>
<dbReference type="PANTHER" id="PTHR10638">
    <property type="entry name" value="COPPER AMINE OXIDASE"/>
    <property type="match status" value="1"/>
</dbReference>
<organism evidence="4 5">
    <name type="scientific">Quercus lobata</name>
    <name type="common">Valley oak</name>
    <dbReference type="NCBI Taxonomy" id="97700"/>
    <lineage>
        <taxon>Eukaryota</taxon>
        <taxon>Viridiplantae</taxon>
        <taxon>Streptophyta</taxon>
        <taxon>Embryophyta</taxon>
        <taxon>Tracheophyta</taxon>
        <taxon>Spermatophyta</taxon>
        <taxon>Magnoliopsida</taxon>
        <taxon>eudicotyledons</taxon>
        <taxon>Gunneridae</taxon>
        <taxon>Pentapetalae</taxon>
        <taxon>rosids</taxon>
        <taxon>fabids</taxon>
        <taxon>Fagales</taxon>
        <taxon>Fagaceae</taxon>
        <taxon>Quercus</taxon>
    </lineage>
</organism>
<dbReference type="SUPFAM" id="SSF54416">
    <property type="entry name" value="Amine oxidase N-terminal region"/>
    <property type="match status" value="2"/>
</dbReference>
<dbReference type="PANTHER" id="PTHR10638:SF71">
    <property type="entry name" value="AMINE OXIDASE"/>
    <property type="match status" value="1"/>
</dbReference>
<proteinExistence type="inferred from homology"/>
<keyword evidence="2" id="KW-0732">Signal</keyword>
<keyword evidence="1" id="KW-0560">Oxidoreductase</keyword>
<comment type="PTM">
    <text evidence="1">Topaquinone (TPQ) is generated by copper-dependent autoxidation of a specific tyrosyl residue.</text>
</comment>
<accession>A0A7N2R5Y8</accession>
<dbReference type="Pfam" id="PF02727">
    <property type="entry name" value="Cu_amine_oxidN2"/>
    <property type="match status" value="1"/>
</dbReference>
<comment type="similarity">
    <text evidence="1">Belongs to the copper/topaquinone oxidase family.</text>
</comment>
<feature type="chain" id="PRO_5029452369" description="Amine oxidase" evidence="2">
    <location>
        <begin position="20"/>
        <end position="211"/>
    </location>
</feature>
<reference evidence="4" key="2">
    <citation type="submission" date="2021-01" db="UniProtKB">
        <authorList>
            <consortium name="EnsemblPlants"/>
        </authorList>
    </citation>
    <scope>IDENTIFICATION</scope>
</reference>
<dbReference type="GO" id="GO:0009308">
    <property type="term" value="P:amine metabolic process"/>
    <property type="evidence" value="ECO:0007669"/>
    <property type="project" value="UniProtKB-UniRule"/>
</dbReference>
<feature type="domain" description="Copper amine oxidase N2-terminal" evidence="3">
    <location>
        <begin position="16"/>
        <end position="95"/>
    </location>
</feature>
<dbReference type="EC" id="1.4.3.-" evidence="1"/>
<dbReference type="InterPro" id="IPR000269">
    <property type="entry name" value="Cu_amine_oxidase"/>
</dbReference>
<dbReference type="Proteomes" id="UP000594261">
    <property type="component" value="Chromosome 6"/>
</dbReference>
<keyword evidence="1" id="KW-0186">Copper</keyword>
<reference evidence="4 5" key="1">
    <citation type="journal article" date="2016" name="G3 (Bethesda)">
        <title>First Draft Assembly and Annotation of the Genome of a California Endemic Oak Quercus lobata Nee (Fagaceae).</title>
        <authorList>
            <person name="Sork V.L."/>
            <person name="Fitz-Gibbon S.T."/>
            <person name="Puiu D."/>
            <person name="Crepeau M."/>
            <person name="Gugger P.F."/>
            <person name="Sherman R."/>
            <person name="Stevens K."/>
            <person name="Langley C.H."/>
            <person name="Pellegrini M."/>
            <person name="Salzberg S.L."/>
        </authorList>
    </citation>
    <scope>NUCLEOTIDE SEQUENCE [LARGE SCALE GENOMIC DNA]</scope>
    <source>
        <strain evidence="4 5">cv. SW786</strain>
    </source>
</reference>
<keyword evidence="1" id="KW-0479">Metal-binding</keyword>
<dbReference type="GO" id="GO:0048038">
    <property type="term" value="F:quinone binding"/>
    <property type="evidence" value="ECO:0007669"/>
    <property type="project" value="InterPro"/>
</dbReference>
<evidence type="ECO:0000313" key="4">
    <source>
        <dbReference type="EnsemblPlants" id="QL06p002849:mrna"/>
    </source>
</evidence>
<protein>
    <recommendedName>
        <fullName evidence="1">Amine oxidase</fullName>
        <ecNumber evidence="1">1.4.3.-</ecNumber>
    </recommendedName>
</protein>
<dbReference type="InParanoid" id="A0A7N2R5Y8"/>
<dbReference type="InterPro" id="IPR016182">
    <property type="entry name" value="Cu_amine_oxidase_N-reg"/>
</dbReference>
<dbReference type="GO" id="GO:0008131">
    <property type="term" value="F:primary methylamine oxidase activity"/>
    <property type="evidence" value="ECO:0007669"/>
    <property type="project" value="InterPro"/>
</dbReference>
<dbReference type="AlphaFoldDB" id="A0A7N2R5Y8"/>
<dbReference type="EnsemblPlants" id="QL06p002849:mrna">
    <property type="protein sequence ID" value="QL06p002849:mrna"/>
    <property type="gene ID" value="QL06p002849"/>
</dbReference>
<comment type="cofactor">
    <cofactor evidence="1">
        <name>Cu cation</name>
        <dbReference type="ChEBI" id="CHEBI:23378"/>
    </cofactor>
    <text evidence="1">Contains 1 topaquinone per subunit.</text>
</comment>
<feature type="signal peptide" evidence="2">
    <location>
        <begin position="1"/>
        <end position="19"/>
    </location>
</feature>
<evidence type="ECO:0000256" key="2">
    <source>
        <dbReference type="SAM" id="SignalP"/>
    </source>
</evidence>
<dbReference type="Gene3D" id="3.10.450.40">
    <property type="match status" value="2"/>
</dbReference>
<evidence type="ECO:0000259" key="3">
    <source>
        <dbReference type="Pfam" id="PF02727"/>
    </source>
</evidence>
<evidence type="ECO:0000256" key="1">
    <source>
        <dbReference type="RuleBase" id="RU000672"/>
    </source>
</evidence>